<dbReference type="AlphaFoldDB" id="A0A380TCV4"/>
<organism evidence="2">
    <name type="scientific">metagenome</name>
    <dbReference type="NCBI Taxonomy" id="256318"/>
    <lineage>
        <taxon>unclassified sequences</taxon>
        <taxon>metagenomes</taxon>
    </lineage>
</organism>
<sequence length="310" mass="33693">MVMTLLLTHPDCMAHEMGDWHPEAPARLKAVLKALDTDQFRELDRREAPKGTARQIEHVHAPFYVEAIFENVPASGHVHLDPDTAINSASGEAALRAVGAVCTAVDAVVTGSARNAFCAVRPPGHHAESSAAMGFCLFNNVAIAAEHARRAHGIERVAMIDFDVHHGNGTQTHVFRYRDLFYASSHQWPCYPGTGMEHETGVFNNICNVPLRPGSGSEEFRRGYMEKILPALRNFGPELVLISAGFDAHARDPLAQLRLETADFAWVTRQILDVADKCCSGRVVSTLEGGYDLDALAASAAAHVLALMGH</sequence>
<dbReference type="InterPro" id="IPR023696">
    <property type="entry name" value="Ureohydrolase_dom_sf"/>
</dbReference>
<dbReference type="PANTHER" id="PTHR10625">
    <property type="entry name" value="HISTONE DEACETYLASE HDAC1-RELATED"/>
    <property type="match status" value="1"/>
</dbReference>
<feature type="domain" description="Histone deacetylase" evidence="1">
    <location>
        <begin position="21"/>
        <end position="306"/>
    </location>
</feature>
<dbReference type="PRINTS" id="PR01270">
    <property type="entry name" value="HDASUPER"/>
</dbReference>
<dbReference type="EMBL" id="UIDG01000096">
    <property type="protein sequence ID" value="SUS05299.1"/>
    <property type="molecule type" value="Genomic_DNA"/>
</dbReference>
<gene>
    <name evidence="2" type="ORF">DF3PB_1850004</name>
</gene>
<accession>A0A380TCV4</accession>
<proteinExistence type="predicted"/>
<dbReference type="SUPFAM" id="SSF52768">
    <property type="entry name" value="Arginase/deacetylase"/>
    <property type="match status" value="1"/>
</dbReference>
<dbReference type="Gene3D" id="3.40.800.20">
    <property type="entry name" value="Histone deacetylase domain"/>
    <property type="match status" value="1"/>
</dbReference>
<dbReference type="Pfam" id="PF00850">
    <property type="entry name" value="Hist_deacetyl"/>
    <property type="match status" value="1"/>
</dbReference>
<dbReference type="GO" id="GO:0004407">
    <property type="term" value="F:histone deacetylase activity"/>
    <property type="evidence" value="ECO:0007669"/>
    <property type="project" value="TreeGrafter"/>
</dbReference>
<reference evidence="2" key="1">
    <citation type="submission" date="2018-07" db="EMBL/GenBank/DDBJ databases">
        <authorList>
            <person name="Quirk P.G."/>
            <person name="Krulwich T.A."/>
        </authorList>
    </citation>
    <scope>NUCLEOTIDE SEQUENCE</scope>
</reference>
<dbReference type="PANTHER" id="PTHR10625:SF10">
    <property type="entry name" value="HISTONE DEACETYLASE HDAC1"/>
    <property type="match status" value="1"/>
</dbReference>
<dbReference type="InterPro" id="IPR037138">
    <property type="entry name" value="His_deacetylse_dom_sf"/>
</dbReference>
<dbReference type="InterPro" id="IPR023801">
    <property type="entry name" value="His_deacetylse_dom"/>
</dbReference>
<evidence type="ECO:0000259" key="1">
    <source>
        <dbReference type="Pfam" id="PF00850"/>
    </source>
</evidence>
<evidence type="ECO:0000313" key="2">
    <source>
        <dbReference type="EMBL" id="SUS05299.1"/>
    </source>
</evidence>
<name>A0A380TCV4_9ZZZZ</name>
<dbReference type="InterPro" id="IPR000286">
    <property type="entry name" value="HDACs"/>
</dbReference>
<dbReference type="CDD" id="cd11599">
    <property type="entry name" value="HDAC_classII_2"/>
    <property type="match status" value="1"/>
</dbReference>
<protein>
    <submittedName>
        <fullName evidence="2">Acetoin utilization protein</fullName>
    </submittedName>
</protein>
<dbReference type="GO" id="GO:0040029">
    <property type="term" value="P:epigenetic regulation of gene expression"/>
    <property type="evidence" value="ECO:0007669"/>
    <property type="project" value="TreeGrafter"/>
</dbReference>